<accession>A0A8E0WPT1</accession>
<dbReference type="EMBL" id="JANF02000082">
    <property type="protein sequence ID" value="KER35172.1"/>
    <property type="molecule type" value="Genomic_DNA"/>
</dbReference>
<evidence type="ECO:0000313" key="1">
    <source>
        <dbReference type="EMBL" id="KER35172.1"/>
    </source>
</evidence>
<comment type="caution">
    <text evidence="1">The sequence shown here is derived from an EMBL/GenBank/DDBJ whole genome shotgun (WGS) entry which is preliminary data.</text>
</comment>
<dbReference type="RefSeq" id="WP_013039370.1">
    <property type="nucleotide sequence ID" value="NZ_JANF02000082.1"/>
</dbReference>
<gene>
    <name evidence="1" type="ORF">AL00_17605</name>
</gene>
<proteinExistence type="predicted"/>
<name>A0A8E0WPT1_9SPHN</name>
<reference evidence="1 2" key="1">
    <citation type="submission" date="2014-05" db="EMBL/GenBank/DDBJ databases">
        <title>Genome Announcement of Sphingobium lucknowense F2.</title>
        <authorList>
            <person name="Lal R."/>
            <person name="Negi V."/>
            <person name="Lata P."/>
            <person name="Sangwan N."/>
            <person name="Gupta S.K."/>
            <person name="Rao D.L.N."/>
            <person name="Das S."/>
        </authorList>
    </citation>
    <scope>NUCLEOTIDE SEQUENCE [LARGE SCALE GENOMIC DNA]</scope>
    <source>
        <strain evidence="1 2">F2</strain>
    </source>
</reference>
<organism evidence="1 2">
    <name type="scientific">Sphingobium indicum F2</name>
    <dbReference type="NCBI Taxonomy" id="1450518"/>
    <lineage>
        <taxon>Bacteria</taxon>
        <taxon>Pseudomonadati</taxon>
        <taxon>Pseudomonadota</taxon>
        <taxon>Alphaproteobacteria</taxon>
        <taxon>Sphingomonadales</taxon>
        <taxon>Sphingomonadaceae</taxon>
        <taxon>Sphingobium</taxon>
    </lineage>
</organism>
<dbReference type="AlphaFoldDB" id="A0A8E0WPT1"/>
<protein>
    <submittedName>
        <fullName evidence="1">Uncharacterized protein</fullName>
    </submittedName>
</protein>
<sequence length="69" mass="7774">MSYYILAEKNERFGWTIQFGDKDKETVNAERDDYVSNGIKRKNLKVITAKSARKSDCDAAVASLNAKEA</sequence>
<dbReference type="GeneID" id="29272537"/>
<dbReference type="Proteomes" id="UP000028135">
    <property type="component" value="Unassembled WGS sequence"/>
</dbReference>
<evidence type="ECO:0000313" key="2">
    <source>
        <dbReference type="Proteomes" id="UP000028135"/>
    </source>
</evidence>